<evidence type="ECO:0000313" key="2">
    <source>
        <dbReference type="EMBL" id="NUB93460.1"/>
    </source>
</evidence>
<comment type="caution">
    <text evidence="2">The sequence shown here is derived from an EMBL/GenBank/DDBJ whole genome shotgun (WGS) entry which is preliminary data.</text>
</comment>
<accession>A0A8J8KDF4</accession>
<name>A0A8J8KDF4_9EURY</name>
<keyword evidence="1" id="KW-0472">Membrane</keyword>
<evidence type="ECO:0000256" key="1">
    <source>
        <dbReference type="SAM" id="Phobius"/>
    </source>
</evidence>
<gene>
    <name evidence="2" type="ORF">HT576_20900</name>
</gene>
<dbReference type="OrthoDB" id="372462at2157"/>
<feature type="transmembrane region" description="Helical" evidence="1">
    <location>
        <begin position="16"/>
        <end position="35"/>
    </location>
</feature>
<evidence type="ECO:0000313" key="3">
    <source>
        <dbReference type="Proteomes" id="UP000728647"/>
    </source>
</evidence>
<reference evidence="2" key="1">
    <citation type="submission" date="2020-06" db="EMBL/GenBank/DDBJ databases">
        <title>Haloterrigena sp. nov., an extremely halophilic archaeon isolated from a saline sediment.</title>
        <authorList>
            <person name="Liu B.-B."/>
        </authorList>
    </citation>
    <scope>NUCLEOTIDE SEQUENCE</scope>
    <source>
        <strain evidence="2">SYSU A121-1</strain>
    </source>
</reference>
<dbReference type="EMBL" id="JABURA010000002">
    <property type="protein sequence ID" value="NUB93460.1"/>
    <property type="molecule type" value="Genomic_DNA"/>
</dbReference>
<dbReference type="AlphaFoldDB" id="A0A8J8KDF4"/>
<dbReference type="RefSeq" id="WP_160168025.1">
    <property type="nucleotide sequence ID" value="NZ_JABURA010000002.1"/>
</dbReference>
<keyword evidence="1" id="KW-0812">Transmembrane</keyword>
<organism evidence="2 3">
    <name type="scientific">Haloterrigena gelatinilytica</name>
    <dbReference type="NCBI Taxonomy" id="2741724"/>
    <lineage>
        <taxon>Archaea</taxon>
        <taxon>Methanobacteriati</taxon>
        <taxon>Methanobacteriota</taxon>
        <taxon>Stenosarchaea group</taxon>
        <taxon>Halobacteria</taxon>
        <taxon>Halobacteriales</taxon>
        <taxon>Natrialbaceae</taxon>
        <taxon>Haloterrigena</taxon>
    </lineage>
</organism>
<keyword evidence="1" id="KW-1133">Transmembrane helix</keyword>
<protein>
    <submittedName>
        <fullName evidence="2">Uncharacterized protein</fullName>
    </submittedName>
</protein>
<proteinExistence type="predicted"/>
<dbReference type="Proteomes" id="UP000728647">
    <property type="component" value="Unassembled WGS sequence"/>
</dbReference>
<sequence>MLFSALPCTETDRRSVSALFFSILYLATTICLRVSPTHISLDGISQC</sequence>